<keyword evidence="2" id="KW-1185">Reference proteome</keyword>
<feature type="non-terminal residue" evidence="1">
    <location>
        <position position="1"/>
    </location>
</feature>
<reference evidence="1 2" key="1">
    <citation type="journal article" date="2023" name="Arcadia Sci">
        <title>De novo assembly of a long-read Amblyomma americanum tick genome.</title>
        <authorList>
            <person name="Chou S."/>
            <person name="Poskanzer K.E."/>
            <person name="Rollins M."/>
            <person name="Thuy-Boun P.S."/>
        </authorList>
    </citation>
    <scope>NUCLEOTIDE SEQUENCE [LARGE SCALE GENOMIC DNA]</scope>
    <source>
        <strain evidence="1">F_SG_1</strain>
        <tissue evidence="1">Salivary glands</tissue>
    </source>
</reference>
<dbReference type="EMBL" id="JARKHS020025705">
    <property type="protein sequence ID" value="KAK8767136.1"/>
    <property type="molecule type" value="Genomic_DNA"/>
</dbReference>
<proteinExistence type="predicted"/>
<sequence length="116" mass="13465">TNCAVPRLELFTGAVPHTFPAVFTADEQQVLMHLHFGPEEAQELEANTRQQALSDKWHSARRHRLTASTFGKVMRRKEWTEKGLRNLLDPKDLSRVRAVQYREKMRLLQQSGMPLQ</sequence>
<dbReference type="Proteomes" id="UP001321473">
    <property type="component" value="Unassembled WGS sequence"/>
</dbReference>
<dbReference type="AlphaFoldDB" id="A0AAQ4DXE6"/>
<dbReference type="InterPro" id="IPR011604">
    <property type="entry name" value="PDDEXK-like_dom_sf"/>
</dbReference>
<comment type="caution">
    <text evidence="1">The sequence shown here is derived from an EMBL/GenBank/DDBJ whole genome shotgun (WGS) entry which is preliminary data.</text>
</comment>
<organism evidence="1 2">
    <name type="scientific">Amblyomma americanum</name>
    <name type="common">Lone star tick</name>
    <dbReference type="NCBI Taxonomy" id="6943"/>
    <lineage>
        <taxon>Eukaryota</taxon>
        <taxon>Metazoa</taxon>
        <taxon>Ecdysozoa</taxon>
        <taxon>Arthropoda</taxon>
        <taxon>Chelicerata</taxon>
        <taxon>Arachnida</taxon>
        <taxon>Acari</taxon>
        <taxon>Parasitiformes</taxon>
        <taxon>Ixodida</taxon>
        <taxon>Ixodoidea</taxon>
        <taxon>Ixodidae</taxon>
        <taxon>Amblyomminae</taxon>
        <taxon>Amblyomma</taxon>
    </lineage>
</organism>
<name>A0AAQ4DXE6_AMBAM</name>
<evidence type="ECO:0000313" key="2">
    <source>
        <dbReference type="Proteomes" id="UP001321473"/>
    </source>
</evidence>
<dbReference type="InterPro" id="IPR011335">
    <property type="entry name" value="Restrct_endonuc-II-like"/>
</dbReference>
<evidence type="ECO:0000313" key="1">
    <source>
        <dbReference type="EMBL" id="KAK8767136.1"/>
    </source>
</evidence>
<gene>
    <name evidence="1" type="ORF">V5799_006083</name>
</gene>
<protein>
    <submittedName>
        <fullName evidence="1">Uncharacterized protein</fullName>
    </submittedName>
</protein>
<dbReference type="GO" id="GO:0006281">
    <property type="term" value="P:DNA repair"/>
    <property type="evidence" value="ECO:0007669"/>
    <property type="project" value="UniProtKB-ARBA"/>
</dbReference>
<accession>A0AAQ4DXE6</accession>
<dbReference type="SUPFAM" id="SSF52980">
    <property type="entry name" value="Restriction endonuclease-like"/>
    <property type="match status" value="1"/>
</dbReference>
<dbReference type="Gene3D" id="3.90.320.10">
    <property type="match status" value="1"/>
</dbReference>